<evidence type="ECO:0000256" key="1">
    <source>
        <dbReference type="SAM" id="MobiDB-lite"/>
    </source>
</evidence>
<accession>A0A9N7N7B2</accession>
<evidence type="ECO:0000313" key="3">
    <source>
        <dbReference type="Proteomes" id="UP001153555"/>
    </source>
</evidence>
<protein>
    <submittedName>
        <fullName evidence="2">Uncharacterized protein</fullName>
    </submittedName>
</protein>
<sequence>MNSQTQEHESMLRESIKHFLASYHNGRPDYSSFEAIFFRKIQTMLDPPFELTWFYSAITFHAARSSSHSSSPSARVLVAKDLLNLLIFCSNLSSAPKRIALLAPVVCELYGIVCDCRKHKISAGMEVDKLVEDIVGYVMMPAQVYDYGHRDVKCDSVVDCFEDLVRVWTIDRGGGSFNFVENLRVFFPLMTDGIWNELNGRCGMRELVGIVLCEVFFLRLYLCFASGVCTADLLNHTRDQTVQTIMGFQNTHFLDLLLKMLLEPSLPVASLLSPEDGIILYKALYDAVLLIDYASYTGRWAQSSDRQPRKLALLWVLVADRAIQFARAKNDEHRAISYLNAFCESQLMAELISWAGSQAEANDQNNRAVLTSPDALIKWLYILEEQAVKVLDHSISILYAEAMSGRKRDVEMGEVRFLNESGRKRKEPQSGSQEMRASQVRRCVSDNGVHIVDDDDDDDDDMES</sequence>
<dbReference type="EMBL" id="CACSLK010024742">
    <property type="protein sequence ID" value="CAA0824243.1"/>
    <property type="molecule type" value="Genomic_DNA"/>
</dbReference>
<dbReference type="PANTHER" id="PTHR35505">
    <property type="entry name" value="OS01G0600300 PROTEIN"/>
    <property type="match status" value="1"/>
</dbReference>
<dbReference type="PANTHER" id="PTHR35505:SF1">
    <property type="entry name" value="SNF2 DOMAIN PROTEIN"/>
    <property type="match status" value="1"/>
</dbReference>
<reference evidence="2" key="1">
    <citation type="submission" date="2019-12" db="EMBL/GenBank/DDBJ databases">
        <authorList>
            <person name="Scholes J."/>
        </authorList>
    </citation>
    <scope>NUCLEOTIDE SEQUENCE</scope>
</reference>
<name>A0A9N7N7B2_STRHE</name>
<evidence type="ECO:0000313" key="2">
    <source>
        <dbReference type="EMBL" id="CAA0824243.1"/>
    </source>
</evidence>
<organism evidence="2 3">
    <name type="scientific">Striga hermonthica</name>
    <name type="common">Purple witchweed</name>
    <name type="synonym">Buchnera hermonthica</name>
    <dbReference type="NCBI Taxonomy" id="68872"/>
    <lineage>
        <taxon>Eukaryota</taxon>
        <taxon>Viridiplantae</taxon>
        <taxon>Streptophyta</taxon>
        <taxon>Embryophyta</taxon>
        <taxon>Tracheophyta</taxon>
        <taxon>Spermatophyta</taxon>
        <taxon>Magnoliopsida</taxon>
        <taxon>eudicotyledons</taxon>
        <taxon>Gunneridae</taxon>
        <taxon>Pentapetalae</taxon>
        <taxon>asterids</taxon>
        <taxon>lamiids</taxon>
        <taxon>Lamiales</taxon>
        <taxon>Orobanchaceae</taxon>
        <taxon>Buchnereae</taxon>
        <taxon>Striga</taxon>
    </lineage>
</organism>
<comment type="caution">
    <text evidence="2">The sequence shown here is derived from an EMBL/GenBank/DDBJ whole genome shotgun (WGS) entry which is preliminary data.</text>
</comment>
<proteinExistence type="predicted"/>
<gene>
    <name evidence="2" type="ORF">SHERM_21210</name>
</gene>
<feature type="compositionally biased region" description="Acidic residues" evidence="1">
    <location>
        <begin position="453"/>
        <end position="464"/>
    </location>
</feature>
<feature type="region of interest" description="Disordered" evidence="1">
    <location>
        <begin position="419"/>
        <end position="464"/>
    </location>
</feature>
<dbReference type="Proteomes" id="UP001153555">
    <property type="component" value="Unassembled WGS sequence"/>
</dbReference>
<keyword evidence="3" id="KW-1185">Reference proteome</keyword>
<dbReference type="AlphaFoldDB" id="A0A9N7N7B2"/>
<dbReference type="OrthoDB" id="1660458at2759"/>